<proteinExistence type="predicted"/>
<dbReference type="AlphaFoldDB" id="A0A2A9ND89"/>
<protein>
    <submittedName>
        <fullName evidence="2">Uncharacterized protein</fullName>
    </submittedName>
</protein>
<dbReference type="EMBL" id="KZ302312">
    <property type="protein sequence ID" value="PFH45682.1"/>
    <property type="molecule type" value="Genomic_DNA"/>
</dbReference>
<accession>A0A2A9ND89</accession>
<evidence type="ECO:0000256" key="1">
    <source>
        <dbReference type="SAM" id="Coils"/>
    </source>
</evidence>
<keyword evidence="3" id="KW-1185">Reference proteome</keyword>
<dbReference type="Proteomes" id="UP000242287">
    <property type="component" value="Unassembled WGS sequence"/>
</dbReference>
<feature type="coiled-coil region" evidence="1">
    <location>
        <begin position="15"/>
        <end position="76"/>
    </location>
</feature>
<keyword evidence="1" id="KW-0175">Coiled coil</keyword>
<reference evidence="2 3" key="1">
    <citation type="submission" date="2014-02" db="EMBL/GenBank/DDBJ databases">
        <title>Transposable element dynamics among asymbiotic and ectomycorrhizal Amanita fungi.</title>
        <authorList>
            <consortium name="DOE Joint Genome Institute"/>
            <person name="Hess J."/>
            <person name="Skrede I."/>
            <person name="Wolfe B."/>
            <person name="LaButti K."/>
            <person name="Ohm R.A."/>
            <person name="Grigoriev I.V."/>
            <person name="Pringle A."/>
        </authorList>
    </citation>
    <scope>NUCLEOTIDE SEQUENCE [LARGE SCALE GENOMIC DNA]</scope>
    <source>
        <strain evidence="2 3">SKay4041</strain>
    </source>
</reference>
<evidence type="ECO:0000313" key="3">
    <source>
        <dbReference type="Proteomes" id="UP000242287"/>
    </source>
</evidence>
<name>A0A2A9ND89_9AGAR</name>
<gene>
    <name evidence="2" type="ORF">AMATHDRAFT_71233</name>
</gene>
<organism evidence="2 3">
    <name type="scientific">Amanita thiersii Skay4041</name>
    <dbReference type="NCBI Taxonomy" id="703135"/>
    <lineage>
        <taxon>Eukaryota</taxon>
        <taxon>Fungi</taxon>
        <taxon>Dikarya</taxon>
        <taxon>Basidiomycota</taxon>
        <taxon>Agaricomycotina</taxon>
        <taxon>Agaricomycetes</taxon>
        <taxon>Agaricomycetidae</taxon>
        <taxon>Agaricales</taxon>
        <taxon>Pluteineae</taxon>
        <taxon>Amanitaceae</taxon>
        <taxon>Amanita</taxon>
    </lineage>
</organism>
<evidence type="ECO:0000313" key="2">
    <source>
        <dbReference type="EMBL" id="PFH45682.1"/>
    </source>
</evidence>
<sequence>MGIWFPNNVHPSNRVDQLASDIEHLQSQIEQDIEQARNYDERAIAYLDKILKARGFKTLDDLIAEAESKLRKEDRDKYCHMKNIVQHLDDDIKLALNVGSGLMGLGAISGLSAAALGLLCCRQLVMVGFRMIAIGLIRLISGQAETGSEILKAAASIFSEVLKGDALVGKAATAFKVLKVFGKVLAILGILIDAETLIWDVEETKQRDQLQKATKELCVSRLQIKMTQKYARVTMFFSSDAKATLDYTNELQELVDSGVMTQAKVNQKVDDKINKWIPKLKQSIDAVTEKSTYDDLKKFDTNRNSWTNEDPDYDCIIDKLKSIKDSN</sequence>
<dbReference type="OrthoDB" id="3261198at2759"/>